<dbReference type="PROSITE" id="PS50850">
    <property type="entry name" value="MFS"/>
    <property type="match status" value="1"/>
</dbReference>
<dbReference type="InterPro" id="IPR036259">
    <property type="entry name" value="MFS_trans_sf"/>
</dbReference>
<dbReference type="SUPFAM" id="SSF103473">
    <property type="entry name" value="MFS general substrate transporter"/>
    <property type="match status" value="1"/>
</dbReference>
<feature type="transmembrane region" description="Helical" evidence="5">
    <location>
        <begin position="270"/>
        <end position="289"/>
    </location>
</feature>
<evidence type="ECO:0000256" key="2">
    <source>
        <dbReference type="ARBA" id="ARBA00022692"/>
    </source>
</evidence>
<dbReference type="InterPro" id="IPR020846">
    <property type="entry name" value="MFS_dom"/>
</dbReference>
<reference evidence="7" key="1">
    <citation type="journal article" date="2019" name="G3 (Bethesda)">
        <title>Genome Assemblies of Two Rare Opportunistic Yeast Pathogens: Diutina rugosa (syn. Candida rugosa) and Trichomonascus ciferrii (syn. Candida ciferrii).</title>
        <authorList>
            <person name="Mixao V."/>
            <person name="Saus E."/>
            <person name="Hansen A.P."/>
            <person name="Lass-Florl C."/>
            <person name="Gabaldon T."/>
        </authorList>
    </citation>
    <scope>NUCLEOTIDE SEQUENCE</scope>
    <source>
        <strain evidence="7">CBS 4856</strain>
    </source>
</reference>
<dbReference type="Pfam" id="PF07690">
    <property type="entry name" value="MFS_1"/>
    <property type="match status" value="1"/>
</dbReference>
<evidence type="ECO:0000256" key="5">
    <source>
        <dbReference type="SAM" id="Phobius"/>
    </source>
</evidence>
<name>A0A642UZM8_9ASCO</name>
<feature type="transmembrane region" description="Helical" evidence="5">
    <location>
        <begin position="192"/>
        <end position="213"/>
    </location>
</feature>
<feature type="transmembrane region" description="Helical" evidence="5">
    <location>
        <begin position="443"/>
        <end position="466"/>
    </location>
</feature>
<evidence type="ECO:0000256" key="4">
    <source>
        <dbReference type="ARBA" id="ARBA00023136"/>
    </source>
</evidence>
<dbReference type="OrthoDB" id="3936150at2759"/>
<dbReference type="Proteomes" id="UP000761534">
    <property type="component" value="Unassembled WGS sequence"/>
</dbReference>
<dbReference type="InterPro" id="IPR005829">
    <property type="entry name" value="Sugar_transporter_CS"/>
</dbReference>
<dbReference type="EMBL" id="SWFS01000376">
    <property type="protein sequence ID" value="KAA8907637.1"/>
    <property type="molecule type" value="Genomic_DNA"/>
</dbReference>
<dbReference type="InterPro" id="IPR011701">
    <property type="entry name" value="MFS"/>
</dbReference>
<dbReference type="PANTHER" id="PTHR23502:SF60">
    <property type="entry name" value="MAJOR FACILITATOR SUPERFAMILY (MFS) PROFILE DOMAIN-CONTAINING PROTEIN-RELATED"/>
    <property type="match status" value="1"/>
</dbReference>
<feature type="transmembrane region" description="Helical" evidence="5">
    <location>
        <begin position="164"/>
        <end position="186"/>
    </location>
</feature>
<keyword evidence="4 5" id="KW-0472">Membrane</keyword>
<protein>
    <recommendedName>
        <fullName evidence="6">Major facilitator superfamily (MFS) profile domain-containing protein</fullName>
    </recommendedName>
</protein>
<feature type="transmembrane region" description="Helical" evidence="5">
    <location>
        <begin position="350"/>
        <end position="369"/>
    </location>
</feature>
<comment type="caution">
    <text evidence="7">The sequence shown here is derived from an EMBL/GenBank/DDBJ whole genome shotgun (WGS) entry which is preliminary data.</text>
</comment>
<comment type="subcellular location">
    <subcellularLocation>
        <location evidence="1">Membrane</location>
        <topology evidence="1">Multi-pass membrane protein</topology>
    </subcellularLocation>
</comment>
<evidence type="ECO:0000313" key="7">
    <source>
        <dbReference type="EMBL" id="KAA8907637.1"/>
    </source>
</evidence>
<evidence type="ECO:0000256" key="3">
    <source>
        <dbReference type="ARBA" id="ARBA00022989"/>
    </source>
</evidence>
<evidence type="ECO:0000259" key="6">
    <source>
        <dbReference type="PROSITE" id="PS50850"/>
    </source>
</evidence>
<dbReference type="VEuPathDB" id="FungiDB:TRICI_004928"/>
<feature type="transmembrane region" description="Helical" evidence="5">
    <location>
        <begin position="74"/>
        <end position="94"/>
    </location>
</feature>
<evidence type="ECO:0000256" key="1">
    <source>
        <dbReference type="ARBA" id="ARBA00004141"/>
    </source>
</evidence>
<dbReference type="GO" id="GO:0042908">
    <property type="term" value="P:xenobiotic transport"/>
    <property type="evidence" value="ECO:0007669"/>
    <property type="project" value="UniProtKB-ARBA"/>
</dbReference>
<dbReference type="PANTHER" id="PTHR23502">
    <property type="entry name" value="MAJOR FACILITATOR SUPERFAMILY"/>
    <property type="match status" value="1"/>
</dbReference>
<sequence length="478" mass="53407">MEEDKEKGQEEPVDPFKVEFSPNDPMNPKCWTRGRKWVVTLMMSGITFISPASSSIVAPAASHISEEFNITDEVLSQITISIFILAYAIGPMFLSPLSEIYGRRPIIQVANAVFLIFNLVCGFAKNKEQLIVFRFFAGLGGSAPLAVGGGIVGDIWTAEERGKAIALFSLMPVLGPGVGPIAGGFISEHTTWRWAFWATTIADGVMMIGLYILMKETYAPRILHDMTKKMIKETGDDRYYNVYEKNRTPVLQLIATSIARPLRMLATQPIIQFLSLYMAFLYGLLYIILTTFPTIWTEQYHESTGIGGLNYIAISLGYLGGIQIGSRLLDRIYCHLKEKNGGDGVPEYRVPIMWVSSWVLPIGLFWYGWSAEKHIHWIMPDIGAFILCMGLIMSYTCVQNYVIDAYNLYAASALAAVAFIRSLCGFAFPLWAPYMYNALGLGWGNSLLGFLGIAIGVPAPWFLWFYGQRLRAKSNFTR</sequence>
<proteinExistence type="predicted"/>
<feature type="transmembrane region" description="Helical" evidence="5">
    <location>
        <begin position="106"/>
        <end position="125"/>
    </location>
</feature>
<dbReference type="GO" id="GO:0140115">
    <property type="term" value="P:export across plasma membrane"/>
    <property type="evidence" value="ECO:0007669"/>
    <property type="project" value="UniProtKB-ARBA"/>
</dbReference>
<feature type="transmembrane region" description="Helical" evidence="5">
    <location>
        <begin position="375"/>
        <end position="396"/>
    </location>
</feature>
<dbReference type="Gene3D" id="1.20.1250.20">
    <property type="entry name" value="MFS general substrate transporter like domains"/>
    <property type="match status" value="1"/>
</dbReference>
<feature type="transmembrane region" description="Helical" evidence="5">
    <location>
        <begin position="309"/>
        <end position="329"/>
    </location>
</feature>
<feature type="transmembrane region" description="Helical" evidence="5">
    <location>
        <begin position="37"/>
        <end position="62"/>
    </location>
</feature>
<dbReference type="CDD" id="cd17323">
    <property type="entry name" value="MFS_Tpo1_MDR_like"/>
    <property type="match status" value="1"/>
</dbReference>
<dbReference type="FunFam" id="1.20.1250.20:FF:000011">
    <property type="entry name" value="MFS multidrug transporter, putative"/>
    <property type="match status" value="1"/>
</dbReference>
<feature type="transmembrane region" description="Helical" evidence="5">
    <location>
        <begin position="408"/>
        <end position="431"/>
    </location>
</feature>
<dbReference type="GO" id="GO:0016020">
    <property type="term" value="C:membrane"/>
    <property type="evidence" value="ECO:0007669"/>
    <property type="project" value="UniProtKB-SubCell"/>
</dbReference>
<accession>A0A642UZM8</accession>
<keyword evidence="3 5" id="KW-1133">Transmembrane helix</keyword>
<keyword evidence="8" id="KW-1185">Reference proteome</keyword>
<evidence type="ECO:0000313" key="8">
    <source>
        <dbReference type="Proteomes" id="UP000761534"/>
    </source>
</evidence>
<feature type="transmembrane region" description="Helical" evidence="5">
    <location>
        <begin position="131"/>
        <end position="152"/>
    </location>
</feature>
<dbReference type="AlphaFoldDB" id="A0A642UZM8"/>
<gene>
    <name evidence="7" type="ORF">TRICI_004928</name>
</gene>
<dbReference type="GO" id="GO:0022857">
    <property type="term" value="F:transmembrane transporter activity"/>
    <property type="evidence" value="ECO:0007669"/>
    <property type="project" value="InterPro"/>
</dbReference>
<keyword evidence="2 5" id="KW-0812">Transmembrane</keyword>
<feature type="domain" description="Major facilitator superfamily (MFS) profile" evidence="6">
    <location>
        <begin position="39"/>
        <end position="471"/>
    </location>
</feature>
<organism evidence="7 8">
    <name type="scientific">Trichomonascus ciferrii</name>
    <dbReference type="NCBI Taxonomy" id="44093"/>
    <lineage>
        <taxon>Eukaryota</taxon>
        <taxon>Fungi</taxon>
        <taxon>Dikarya</taxon>
        <taxon>Ascomycota</taxon>
        <taxon>Saccharomycotina</taxon>
        <taxon>Dipodascomycetes</taxon>
        <taxon>Dipodascales</taxon>
        <taxon>Trichomonascaceae</taxon>
        <taxon>Trichomonascus</taxon>
        <taxon>Trichomonascus ciferrii complex</taxon>
    </lineage>
</organism>
<dbReference type="PROSITE" id="PS00216">
    <property type="entry name" value="SUGAR_TRANSPORT_1"/>
    <property type="match status" value="1"/>
</dbReference>